<dbReference type="InterPro" id="IPR001387">
    <property type="entry name" value="Cro/C1-type_HTH"/>
</dbReference>
<sequence>MIPTASIFNDQPDLDTMGGRLSRAREAAGLSIRDMAWRLGVSAATMKGWESDRSQPEARRLPTIAGLLNVSLSWILHGVGTSPDEPGPVALSGTFTAQLDRLKLLHMETGHLITKLEGDLGRLREAPPI</sequence>
<evidence type="ECO:0000313" key="3">
    <source>
        <dbReference type="Proteomes" id="UP000680348"/>
    </source>
</evidence>
<accession>A0A942IC27</accession>
<dbReference type="Proteomes" id="UP000680348">
    <property type="component" value="Unassembled WGS sequence"/>
</dbReference>
<feature type="domain" description="HTH cro/C1-type" evidence="1">
    <location>
        <begin position="21"/>
        <end position="75"/>
    </location>
</feature>
<proteinExistence type="predicted"/>
<comment type="caution">
    <text evidence="2">The sequence shown here is derived from an EMBL/GenBank/DDBJ whole genome shotgun (WGS) entry which is preliminary data.</text>
</comment>
<dbReference type="GO" id="GO:0003677">
    <property type="term" value="F:DNA binding"/>
    <property type="evidence" value="ECO:0007669"/>
    <property type="project" value="InterPro"/>
</dbReference>
<organism evidence="2 3">
    <name type="scientific">Pseudaminobacter soli</name>
    <name type="common">ex Zhang et al. 2022</name>
    <dbReference type="NCBI Taxonomy" id="2831468"/>
    <lineage>
        <taxon>Bacteria</taxon>
        <taxon>Pseudomonadati</taxon>
        <taxon>Pseudomonadota</taxon>
        <taxon>Alphaproteobacteria</taxon>
        <taxon>Hyphomicrobiales</taxon>
        <taxon>Phyllobacteriaceae</taxon>
        <taxon>Pseudaminobacter</taxon>
    </lineage>
</organism>
<dbReference type="SUPFAM" id="SSF47413">
    <property type="entry name" value="lambda repressor-like DNA-binding domains"/>
    <property type="match status" value="1"/>
</dbReference>
<gene>
    <name evidence="2" type="ORF">KEU06_26945</name>
</gene>
<dbReference type="SMART" id="SM00530">
    <property type="entry name" value="HTH_XRE"/>
    <property type="match status" value="1"/>
</dbReference>
<evidence type="ECO:0000313" key="2">
    <source>
        <dbReference type="EMBL" id="MBS3652236.1"/>
    </source>
</evidence>
<dbReference type="CDD" id="cd00093">
    <property type="entry name" value="HTH_XRE"/>
    <property type="match status" value="1"/>
</dbReference>
<dbReference type="PROSITE" id="PS50943">
    <property type="entry name" value="HTH_CROC1"/>
    <property type="match status" value="1"/>
</dbReference>
<name>A0A942IC27_9HYPH</name>
<dbReference type="RefSeq" id="WP_188257787.1">
    <property type="nucleotide sequence ID" value="NZ_JABVCF010000021.1"/>
</dbReference>
<dbReference type="Pfam" id="PF12844">
    <property type="entry name" value="HTH_19"/>
    <property type="match status" value="1"/>
</dbReference>
<keyword evidence="3" id="KW-1185">Reference proteome</keyword>
<dbReference type="EMBL" id="JAGWCR010000021">
    <property type="protein sequence ID" value="MBS3652236.1"/>
    <property type="molecule type" value="Genomic_DNA"/>
</dbReference>
<protein>
    <submittedName>
        <fullName evidence="2">Helix-turn-helix transcriptional regulator</fullName>
    </submittedName>
</protein>
<reference evidence="2" key="1">
    <citation type="submission" date="2021-04" db="EMBL/GenBank/DDBJ databases">
        <title>Pseudaminobacter soli sp. nov., isolated from paddy soil contaminated by heavy metals.</title>
        <authorList>
            <person name="Zhang K."/>
        </authorList>
    </citation>
    <scope>NUCLEOTIDE SEQUENCE</scope>
    <source>
        <strain evidence="2">19-2017</strain>
    </source>
</reference>
<evidence type="ECO:0000259" key="1">
    <source>
        <dbReference type="PROSITE" id="PS50943"/>
    </source>
</evidence>
<dbReference type="Gene3D" id="1.10.260.40">
    <property type="entry name" value="lambda repressor-like DNA-binding domains"/>
    <property type="match status" value="1"/>
</dbReference>
<dbReference type="InterPro" id="IPR010982">
    <property type="entry name" value="Lambda_DNA-bd_dom_sf"/>
</dbReference>
<dbReference type="AlphaFoldDB" id="A0A942IC27"/>